<evidence type="ECO:0000256" key="21">
    <source>
        <dbReference type="SAM" id="SignalP"/>
    </source>
</evidence>
<keyword evidence="15" id="KW-0482">Metalloprotease</keyword>
<dbReference type="InterPro" id="IPR007484">
    <property type="entry name" value="Peptidase_M28"/>
</dbReference>
<dbReference type="OrthoDB" id="9769665at2"/>
<feature type="domain" description="Peptidase M28" evidence="22">
    <location>
        <begin position="278"/>
        <end position="467"/>
    </location>
</feature>
<feature type="signal peptide" evidence="21">
    <location>
        <begin position="1"/>
        <end position="24"/>
    </location>
</feature>
<keyword evidence="7" id="KW-0121">Carboxypeptidase</keyword>
<evidence type="ECO:0000256" key="11">
    <source>
        <dbReference type="ARBA" id="ARBA00022801"/>
    </source>
</evidence>
<keyword evidence="24" id="KW-1185">Reference proteome</keyword>
<comment type="subcellular location">
    <subcellularLocation>
        <location evidence="1">Endoplasmic reticulum</location>
    </subcellularLocation>
    <subcellularLocation>
        <location evidence="3">Golgi apparatus</location>
    </subcellularLocation>
    <subcellularLocation>
        <location evidence="2">Lysosome</location>
    </subcellularLocation>
    <subcellularLocation>
        <location evidence="4">Secreted</location>
    </subcellularLocation>
</comment>
<accession>A0A4R5W426</accession>
<proteinExistence type="predicted"/>
<name>A0A4R5W426_9BURK</name>
<dbReference type="GO" id="GO:0005576">
    <property type="term" value="C:extracellular region"/>
    <property type="evidence" value="ECO:0007669"/>
    <property type="project" value="UniProtKB-SubCell"/>
</dbReference>
<keyword evidence="12" id="KW-0256">Endoplasmic reticulum</keyword>
<dbReference type="EMBL" id="SMYL01000002">
    <property type="protein sequence ID" value="TDK67421.1"/>
    <property type="molecule type" value="Genomic_DNA"/>
</dbReference>
<evidence type="ECO:0000256" key="6">
    <source>
        <dbReference type="ARBA" id="ARBA00022525"/>
    </source>
</evidence>
<comment type="caution">
    <text evidence="23">The sequence shown here is derived from an EMBL/GenBank/DDBJ whole genome shotgun (WGS) entry which is preliminary data.</text>
</comment>
<evidence type="ECO:0000313" key="24">
    <source>
        <dbReference type="Proteomes" id="UP000294829"/>
    </source>
</evidence>
<reference evidence="23 24" key="1">
    <citation type="submission" date="2019-03" db="EMBL/GenBank/DDBJ databases">
        <title>Sapientia aquatica gen. nov., sp. nov., isolated from a crater lake.</title>
        <authorList>
            <person name="Felfoldi T."/>
            <person name="Szabo A."/>
            <person name="Toth E."/>
            <person name="Schumann P."/>
            <person name="Keki Z."/>
            <person name="Marialigeti K."/>
            <person name="Mathe I."/>
        </authorList>
    </citation>
    <scope>NUCLEOTIDE SEQUENCE [LARGE SCALE GENOMIC DNA]</scope>
    <source>
        <strain evidence="23 24">SA-152</strain>
    </source>
</reference>
<comment type="subunit">
    <text evidence="19">Homodimer. The monomeric form is inactive while the homodimer is active.</text>
</comment>
<evidence type="ECO:0000256" key="9">
    <source>
        <dbReference type="ARBA" id="ARBA00022723"/>
    </source>
</evidence>
<keyword evidence="6" id="KW-0964">Secreted</keyword>
<evidence type="ECO:0000256" key="20">
    <source>
        <dbReference type="ARBA" id="ARBA00033328"/>
    </source>
</evidence>
<keyword evidence="18" id="KW-0458">Lysosome</keyword>
<dbReference type="GO" id="GO:0046872">
    <property type="term" value="F:metal ion binding"/>
    <property type="evidence" value="ECO:0007669"/>
    <property type="project" value="UniProtKB-KW"/>
</dbReference>
<keyword evidence="17" id="KW-0325">Glycoprotein</keyword>
<dbReference type="Proteomes" id="UP000294829">
    <property type="component" value="Unassembled WGS sequence"/>
</dbReference>
<sequence>MNFNKKHKLSALLACAFSAFAVNAALADNSTAAAARPVDVATLARIRDAALTSNFAFDRLEELTDQVGPRLTGSIGAEAAVELIANDMRNIGMQVSLQPVKVPHWVRGAETAELVDYPHRPAGISQKVVLTALGGSSATPAQGLTLPVVAVHSMEELHARAAEVKGRIVLFDVAYDQHLADNGHAGDAYGEAGMYRFIGPAMASKLGAAAALVRSVGGADYRIPHTGMTGWGNDVKPIPAAAVTAEDAMLMTRLSAKGEIKLHLTLTPQTLPDADSHNVIADLPGSDKADEIVIVSGHLDSWDLAQGAIDDGAGVAVAMGVADVFKKLGLHPRRTVRVIGWMNEENGGRGGSAYFDANKAKLKQHFASIESDSGAGRPLGIIFSTTQDDEKLLAPLKPLFRTIGTPLYERREYAGGADVSKLTTSGVPSFEPLLDNRSYFSYHHTPADTLDKVEPENLRRQVAMLAMLTWYLADMPDQLTHLPSVKDEE</sequence>
<keyword evidence="14" id="KW-0333">Golgi apparatus</keyword>
<dbReference type="PANTHER" id="PTHR12053:SF3">
    <property type="entry name" value="CARBOXYPEPTIDASE Q"/>
    <property type="match status" value="1"/>
</dbReference>
<dbReference type="GO" id="GO:0006508">
    <property type="term" value="P:proteolysis"/>
    <property type="evidence" value="ECO:0007669"/>
    <property type="project" value="UniProtKB-KW"/>
</dbReference>
<evidence type="ECO:0000256" key="8">
    <source>
        <dbReference type="ARBA" id="ARBA00022670"/>
    </source>
</evidence>
<evidence type="ECO:0000259" key="22">
    <source>
        <dbReference type="Pfam" id="PF04389"/>
    </source>
</evidence>
<evidence type="ECO:0000256" key="17">
    <source>
        <dbReference type="ARBA" id="ARBA00023180"/>
    </source>
</evidence>
<evidence type="ECO:0000256" key="15">
    <source>
        <dbReference type="ARBA" id="ARBA00023049"/>
    </source>
</evidence>
<evidence type="ECO:0000256" key="7">
    <source>
        <dbReference type="ARBA" id="ARBA00022645"/>
    </source>
</evidence>
<keyword evidence="8" id="KW-0645">Protease</keyword>
<evidence type="ECO:0000256" key="1">
    <source>
        <dbReference type="ARBA" id="ARBA00004240"/>
    </source>
</evidence>
<dbReference type="SUPFAM" id="SSF53187">
    <property type="entry name" value="Zn-dependent exopeptidases"/>
    <property type="match status" value="1"/>
</dbReference>
<evidence type="ECO:0000256" key="2">
    <source>
        <dbReference type="ARBA" id="ARBA00004371"/>
    </source>
</evidence>
<keyword evidence="11" id="KW-0378">Hydrolase</keyword>
<evidence type="ECO:0000256" key="18">
    <source>
        <dbReference type="ARBA" id="ARBA00023228"/>
    </source>
</evidence>
<dbReference type="GO" id="GO:0005764">
    <property type="term" value="C:lysosome"/>
    <property type="evidence" value="ECO:0007669"/>
    <property type="project" value="UniProtKB-SubCell"/>
</dbReference>
<dbReference type="RefSeq" id="WP_133326655.1">
    <property type="nucleotide sequence ID" value="NZ_SMYL01000002.1"/>
</dbReference>
<protein>
    <recommendedName>
        <fullName evidence="5">Carboxypeptidase Q</fullName>
    </recommendedName>
    <alternativeName>
        <fullName evidence="20">Plasma glutamate carboxypeptidase</fullName>
    </alternativeName>
</protein>
<evidence type="ECO:0000256" key="10">
    <source>
        <dbReference type="ARBA" id="ARBA00022729"/>
    </source>
</evidence>
<keyword evidence="9" id="KW-0479">Metal-binding</keyword>
<evidence type="ECO:0000256" key="3">
    <source>
        <dbReference type="ARBA" id="ARBA00004555"/>
    </source>
</evidence>
<keyword evidence="10 21" id="KW-0732">Signal</keyword>
<dbReference type="AlphaFoldDB" id="A0A4R5W426"/>
<evidence type="ECO:0000256" key="16">
    <source>
        <dbReference type="ARBA" id="ARBA00023145"/>
    </source>
</evidence>
<organism evidence="23 24">
    <name type="scientific">Sapientia aquatica</name>
    <dbReference type="NCBI Taxonomy" id="1549640"/>
    <lineage>
        <taxon>Bacteria</taxon>
        <taxon>Pseudomonadati</taxon>
        <taxon>Pseudomonadota</taxon>
        <taxon>Betaproteobacteria</taxon>
        <taxon>Burkholderiales</taxon>
        <taxon>Oxalobacteraceae</taxon>
        <taxon>Sapientia</taxon>
    </lineage>
</organism>
<evidence type="ECO:0000256" key="14">
    <source>
        <dbReference type="ARBA" id="ARBA00023034"/>
    </source>
</evidence>
<dbReference type="GO" id="GO:0070573">
    <property type="term" value="F:metallodipeptidase activity"/>
    <property type="evidence" value="ECO:0007669"/>
    <property type="project" value="InterPro"/>
</dbReference>
<dbReference type="PANTHER" id="PTHR12053">
    <property type="entry name" value="PROTEASE FAMILY M28 PLASMA GLUTAMATE CARBOXYPEPTIDASE-RELATED"/>
    <property type="match status" value="1"/>
</dbReference>
<evidence type="ECO:0000256" key="13">
    <source>
        <dbReference type="ARBA" id="ARBA00022833"/>
    </source>
</evidence>
<feature type="chain" id="PRO_5020773961" description="Carboxypeptidase Q" evidence="21">
    <location>
        <begin position="25"/>
        <end position="489"/>
    </location>
</feature>
<dbReference type="Pfam" id="PF04389">
    <property type="entry name" value="Peptidase_M28"/>
    <property type="match status" value="1"/>
</dbReference>
<evidence type="ECO:0000313" key="23">
    <source>
        <dbReference type="EMBL" id="TDK67421.1"/>
    </source>
</evidence>
<dbReference type="Gene3D" id="3.40.630.10">
    <property type="entry name" value="Zn peptidases"/>
    <property type="match status" value="1"/>
</dbReference>
<keyword evidence="16" id="KW-0865">Zymogen</keyword>
<dbReference type="InterPro" id="IPR039866">
    <property type="entry name" value="CPQ"/>
</dbReference>
<evidence type="ECO:0000256" key="4">
    <source>
        <dbReference type="ARBA" id="ARBA00004613"/>
    </source>
</evidence>
<evidence type="ECO:0000256" key="5">
    <source>
        <dbReference type="ARBA" id="ARBA00014116"/>
    </source>
</evidence>
<evidence type="ECO:0000256" key="12">
    <source>
        <dbReference type="ARBA" id="ARBA00022824"/>
    </source>
</evidence>
<evidence type="ECO:0000256" key="19">
    <source>
        <dbReference type="ARBA" id="ARBA00025833"/>
    </source>
</evidence>
<keyword evidence="13" id="KW-0862">Zinc</keyword>
<dbReference type="Gene3D" id="3.50.30.30">
    <property type="match status" value="1"/>
</dbReference>
<dbReference type="GO" id="GO:0004180">
    <property type="term" value="F:carboxypeptidase activity"/>
    <property type="evidence" value="ECO:0007669"/>
    <property type="project" value="UniProtKB-KW"/>
</dbReference>
<gene>
    <name evidence="23" type="ORF">E2I14_06610</name>
</gene>